<comment type="subcellular location">
    <subcellularLocation>
        <location evidence="1">Cytoplasm</location>
    </subcellularLocation>
</comment>
<feature type="domain" description="OmpR/PhoB-type" evidence="10">
    <location>
        <begin position="131"/>
        <end position="230"/>
    </location>
</feature>
<dbReference type="SUPFAM" id="SSF52172">
    <property type="entry name" value="CheY-like"/>
    <property type="match status" value="1"/>
</dbReference>
<dbReference type="AlphaFoldDB" id="A0AB39HQN1"/>
<dbReference type="EMBL" id="CP162599">
    <property type="protein sequence ID" value="XDK32098.1"/>
    <property type="molecule type" value="Genomic_DNA"/>
</dbReference>
<evidence type="ECO:0000256" key="3">
    <source>
        <dbReference type="ARBA" id="ARBA00023012"/>
    </source>
</evidence>
<dbReference type="PROSITE" id="PS51755">
    <property type="entry name" value="OMPR_PHOB"/>
    <property type="match status" value="1"/>
</dbReference>
<keyword evidence="6" id="KW-0804">Transcription</keyword>
<dbReference type="PANTHER" id="PTHR48111">
    <property type="entry name" value="REGULATOR OF RPOS"/>
    <property type="match status" value="1"/>
</dbReference>
<dbReference type="InterPro" id="IPR036388">
    <property type="entry name" value="WH-like_DNA-bd_sf"/>
</dbReference>
<dbReference type="Gene3D" id="6.10.250.690">
    <property type="match status" value="1"/>
</dbReference>
<dbReference type="PROSITE" id="PS50110">
    <property type="entry name" value="RESPONSE_REGULATORY"/>
    <property type="match status" value="1"/>
</dbReference>
<dbReference type="InterPro" id="IPR001789">
    <property type="entry name" value="Sig_transdc_resp-reg_receiver"/>
</dbReference>
<gene>
    <name evidence="11" type="ORF">AB4Y30_13920</name>
</gene>
<evidence type="ECO:0000256" key="1">
    <source>
        <dbReference type="ARBA" id="ARBA00004496"/>
    </source>
</evidence>
<feature type="domain" description="Response regulatory" evidence="9">
    <location>
        <begin position="6"/>
        <end position="119"/>
    </location>
</feature>
<dbReference type="Pfam" id="PF00486">
    <property type="entry name" value="Trans_reg_C"/>
    <property type="match status" value="1"/>
</dbReference>
<name>A0AB39HQN1_9BACI</name>
<keyword evidence="3" id="KW-0902">Two-component regulatory system</keyword>
<dbReference type="InterPro" id="IPR039420">
    <property type="entry name" value="WalR-like"/>
</dbReference>
<dbReference type="InterPro" id="IPR001867">
    <property type="entry name" value="OmpR/PhoB-type_DNA-bd"/>
</dbReference>
<feature type="modified residue" description="4-aspartylphosphate" evidence="7">
    <location>
        <position position="55"/>
    </location>
</feature>
<dbReference type="CDD" id="cd00383">
    <property type="entry name" value="trans_reg_C"/>
    <property type="match status" value="1"/>
</dbReference>
<dbReference type="GO" id="GO:0032993">
    <property type="term" value="C:protein-DNA complex"/>
    <property type="evidence" value="ECO:0007669"/>
    <property type="project" value="TreeGrafter"/>
</dbReference>
<evidence type="ECO:0000256" key="4">
    <source>
        <dbReference type="ARBA" id="ARBA00023015"/>
    </source>
</evidence>
<dbReference type="RefSeq" id="WP_368652819.1">
    <property type="nucleotide sequence ID" value="NZ_CP162599.1"/>
</dbReference>
<evidence type="ECO:0000256" key="6">
    <source>
        <dbReference type="ARBA" id="ARBA00023163"/>
    </source>
</evidence>
<dbReference type="SMART" id="SM00862">
    <property type="entry name" value="Trans_reg_C"/>
    <property type="match status" value="1"/>
</dbReference>
<dbReference type="Gene3D" id="1.10.10.10">
    <property type="entry name" value="Winged helix-like DNA-binding domain superfamily/Winged helix DNA-binding domain"/>
    <property type="match status" value="1"/>
</dbReference>
<dbReference type="Gene3D" id="3.40.50.2300">
    <property type="match status" value="1"/>
</dbReference>
<keyword evidence="4" id="KW-0805">Transcription regulation</keyword>
<feature type="DNA-binding region" description="OmpR/PhoB-type" evidence="8">
    <location>
        <begin position="131"/>
        <end position="230"/>
    </location>
</feature>
<proteinExistence type="predicted"/>
<dbReference type="Pfam" id="PF00072">
    <property type="entry name" value="Response_reg"/>
    <property type="match status" value="1"/>
</dbReference>
<evidence type="ECO:0000256" key="8">
    <source>
        <dbReference type="PROSITE-ProRule" id="PRU01091"/>
    </source>
</evidence>
<evidence type="ECO:0000259" key="10">
    <source>
        <dbReference type="PROSITE" id="PS51755"/>
    </source>
</evidence>
<keyword evidence="5 8" id="KW-0238">DNA-binding</keyword>
<evidence type="ECO:0000256" key="7">
    <source>
        <dbReference type="PROSITE-ProRule" id="PRU00169"/>
    </source>
</evidence>
<reference evidence="11" key="1">
    <citation type="submission" date="2024-07" db="EMBL/GenBank/DDBJ databases">
        <title>Halotolerant mesophilic bacterium Ornithinibacillus sp. 4-3, sp. nov., isolated from soil.</title>
        <authorList>
            <person name="Sidarenka A.V."/>
            <person name="Guliayeva D.E."/>
            <person name="Leanovich S.I."/>
            <person name="Hileuskaya K.S."/>
            <person name="Akhremchuk A.E."/>
            <person name="Sikolenko M.A."/>
            <person name="Valentovich L.N."/>
        </authorList>
    </citation>
    <scope>NUCLEOTIDE SEQUENCE</scope>
    <source>
        <strain evidence="11">4-3</strain>
    </source>
</reference>
<dbReference type="GO" id="GO:0000156">
    <property type="term" value="F:phosphorelay response regulator activity"/>
    <property type="evidence" value="ECO:0007669"/>
    <property type="project" value="TreeGrafter"/>
</dbReference>
<sequence>MNNQIQILVVEDDNDINQLLCNIIKKNGYHPQPAFSGTEAMLYLEKQEWDMLLLDLMLPGMSGDEILTKITEQSNIPVIIISAKIDQETKIGMLRTGADDYITKPFDNEEVSARIDSHLRRYQRINKLPSTKKLVYKDIEIDQEAKTVFLQGKQLNFTAREYEILVLFMASPKKVFTKKNLFESVWKEAFYGDDNTINVHISNIRNKLAAVNPDEQYIETIWGMGYRLKT</sequence>
<evidence type="ECO:0000256" key="5">
    <source>
        <dbReference type="ARBA" id="ARBA00023125"/>
    </source>
</evidence>
<dbReference type="GO" id="GO:0005829">
    <property type="term" value="C:cytosol"/>
    <property type="evidence" value="ECO:0007669"/>
    <property type="project" value="TreeGrafter"/>
</dbReference>
<organism evidence="11">
    <name type="scientific">Ornithinibacillus sp. 4-3</name>
    <dbReference type="NCBI Taxonomy" id="3231488"/>
    <lineage>
        <taxon>Bacteria</taxon>
        <taxon>Bacillati</taxon>
        <taxon>Bacillota</taxon>
        <taxon>Bacilli</taxon>
        <taxon>Bacillales</taxon>
        <taxon>Bacillaceae</taxon>
        <taxon>Ornithinibacillus</taxon>
    </lineage>
</organism>
<keyword evidence="2 7" id="KW-0597">Phosphoprotein</keyword>
<accession>A0AB39HQN1</accession>
<dbReference type="SMART" id="SM00448">
    <property type="entry name" value="REC"/>
    <property type="match status" value="1"/>
</dbReference>
<dbReference type="InterPro" id="IPR011006">
    <property type="entry name" value="CheY-like_superfamily"/>
</dbReference>
<evidence type="ECO:0000313" key="11">
    <source>
        <dbReference type="EMBL" id="XDK32098.1"/>
    </source>
</evidence>
<dbReference type="FunFam" id="1.10.10.10:FF:000018">
    <property type="entry name" value="DNA-binding response regulator ResD"/>
    <property type="match status" value="1"/>
</dbReference>
<dbReference type="GO" id="GO:0000976">
    <property type="term" value="F:transcription cis-regulatory region binding"/>
    <property type="evidence" value="ECO:0007669"/>
    <property type="project" value="TreeGrafter"/>
</dbReference>
<dbReference type="PANTHER" id="PTHR48111:SF2">
    <property type="entry name" value="RESPONSE REGULATOR SAER"/>
    <property type="match status" value="1"/>
</dbReference>
<dbReference type="GO" id="GO:0006355">
    <property type="term" value="P:regulation of DNA-templated transcription"/>
    <property type="evidence" value="ECO:0007669"/>
    <property type="project" value="InterPro"/>
</dbReference>
<evidence type="ECO:0000259" key="9">
    <source>
        <dbReference type="PROSITE" id="PS50110"/>
    </source>
</evidence>
<protein>
    <submittedName>
        <fullName evidence="11">Response regulator transcription factor</fullName>
    </submittedName>
</protein>
<evidence type="ECO:0000256" key="2">
    <source>
        <dbReference type="ARBA" id="ARBA00022553"/>
    </source>
</evidence>